<evidence type="ECO:0000256" key="6">
    <source>
        <dbReference type="ARBA" id="ARBA00023136"/>
    </source>
</evidence>
<dbReference type="InterPro" id="IPR001750">
    <property type="entry name" value="ND/Mrp_TM"/>
</dbReference>
<proteinExistence type="predicted"/>
<organism evidence="9 10">
    <name type="scientific">Thermoproteota archaeon</name>
    <dbReference type="NCBI Taxonomy" id="2056631"/>
    <lineage>
        <taxon>Archaea</taxon>
        <taxon>Thermoproteota</taxon>
    </lineage>
</organism>
<keyword evidence="2" id="KW-1003">Cell membrane</keyword>
<keyword evidence="5" id="KW-0560">Oxidoreductase</keyword>
<evidence type="ECO:0000313" key="9">
    <source>
        <dbReference type="EMBL" id="RLE50900.1"/>
    </source>
</evidence>
<dbReference type="PANTHER" id="PTHR42682">
    <property type="entry name" value="HYDROGENASE-4 COMPONENT F"/>
    <property type="match status" value="1"/>
</dbReference>
<evidence type="ECO:0000259" key="8">
    <source>
        <dbReference type="Pfam" id="PF00361"/>
    </source>
</evidence>
<feature type="transmembrane region" description="Helical" evidence="7">
    <location>
        <begin position="101"/>
        <end position="119"/>
    </location>
</feature>
<dbReference type="GO" id="GO:0016491">
    <property type="term" value="F:oxidoreductase activity"/>
    <property type="evidence" value="ECO:0007669"/>
    <property type="project" value="UniProtKB-KW"/>
</dbReference>
<keyword evidence="3 7" id="KW-0812">Transmembrane</keyword>
<dbReference type="PRINTS" id="PR01434">
    <property type="entry name" value="NADHDHGNASE5"/>
</dbReference>
<name>A0A497EVY5_9CREN</name>
<dbReference type="Pfam" id="PF00361">
    <property type="entry name" value="Proton_antipo_M"/>
    <property type="match status" value="2"/>
</dbReference>
<protein>
    <recommendedName>
        <fullName evidence="8">NADH:quinone oxidoreductase/Mrp antiporter transmembrane domain-containing protein</fullName>
    </recommendedName>
</protein>
<feature type="transmembrane region" description="Helical" evidence="7">
    <location>
        <begin position="235"/>
        <end position="257"/>
    </location>
</feature>
<feature type="transmembrane region" description="Helical" evidence="7">
    <location>
        <begin position="41"/>
        <end position="62"/>
    </location>
</feature>
<sequence length="400" mass="43355">STVAPAPISSLLHAMMIKIAGIPAFLILFELGYLFADAITLWLIISVLGAITMVICTSLAFAQHDLKRLLAYHSVGQIGYVILGLGIGGLGMAYFKTTGDFYWLNITAIGLTAGFFHLINHTIFKSLLFFGSGAVEFKTKIKNIDQLEGLFKTMPFTGTAMLIGSLSISGVPLFNGFISKWMIYNACIGANEPILAAIAIFCCALTLASFMKVLSTAFLGGSPKNESPSDAPRSMLFPLFILSALCVIFGLIPQLAIKYLLYPATLSLMLTLVPQITQSALPKVDLSISVLRFSGGLCDIYWLFTLIAIGLCIGYVIYRVSPAYQGAASEEKLMPFTGGALQDPYINIKEAMPSSSPFEHSFKPLLNVLKKIHNGLVNLYVSWIAVFAILVLTCVLMGWI</sequence>
<comment type="subcellular location">
    <subcellularLocation>
        <location evidence="1">Cell membrane</location>
        <topology evidence="1">Multi-pass membrane protein</topology>
    </subcellularLocation>
</comment>
<comment type="caution">
    <text evidence="9">The sequence shown here is derived from an EMBL/GenBank/DDBJ whole genome shotgun (WGS) entry which is preliminary data.</text>
</comment>
<evidence type="ECO:0000256" key="7">
    <source>
        <dbReference type="SAM" id="Phobius"/>
    </source>
</evidence>
<evidence type="ECO:0000313" key="10">
    <source>
        <dbReference type="Proteomes" id="UP000268446"/>
    </source>
</evidence>
<dbReference type="Proteomes" id="UP000268446">
    <property type="component" value="Unassembled WGS sequence"/>
</dbReference>
<dbReference type="InterPro" id="IPR052175">
    <property type="entry name" value="ComplexI-like_HydComp"/>
</dbReference>
<feature type="domain" description="NADH:quinone oxidoreductase/Mrp antiporter transmembrane" evidence="8">
    <location>
        <begin position="107"/>
        <end position="204"/>
    </location>
</feature>
<gene>
    <name evidence="9" type="ORF">DRJ20_02890</name>
</gene>
<accession>A0A497EVY5</accession>
<keyword evidence="6 7" id="KW-0472">Membrane</keyword>
<dbReference type="PANTHER" id="PTHR42682:SF4">
    <property type="entry name" value="NADH-UBIQUINONE_PLASTOQUINONE"/>
    <property type="match status" value="1"/>
</dbReference>
<feature type="domain" description="NADH:quinone oxidoreductase/Mrp antiporter transmembrane" evidence="8">
    <location>
        <begin position="3"/>
        <end position="89"/>
    </location>
</feature>
<dbReference type="GO" id="GO:0005886">
    <property type="term" value="C:plasma membrane"/>
    <property type="evidence" value="ECO:0007669"/>
    <property type="project" value="UniProtKB-SubCell"/>
</dbReference>
<evidence type="ECO:0000256" key="1">
    <source>
        <dbReference type="ARBA" id="ARBA00004651"/>
    </source>
</evidence>
<evidence type="ECO:0000256" key="4">
    <source>
        <dbReference type="ARBA" id="ARBA00022989"/>
    </source>
</evidence>
<reference evidence="9 10" key="1">
    <citation type="submission" date="2018-06" db="EMBL/GenBank/DDBJ databases">
        <title>Extensive metabolic versatility and redundancy in microbially diverse, dynamic hydrothermal sediments.</title>
        <authorList>
            <person name="Dombrowski N."/>
            <person name="Teske A."/>
            <person name="Baker B.J."/>
        </authorList>
    </citation>
    <scope>NUCLEOTIDE SEQUENCE [LARGE SCALE GENOMIC DNA]</scope>
    <source>
        <strain evidence="9">B29_G17</strain>
    </source>
</reference>
<feature type="transmembrane region" description="Helical" evidence="7">
    <location>
        <begin position="69"/>
        <end position="95"/>
    </location>
</feature>
<evidence type="ECO:0000256" key="2">
    <source>
        <dbReference type="ARBA" id="ARBA00022475"/>
    </source>
</evidence>
<evidence type="ECO:0000256" key="5">
    <source>
        <dbReference type="ARBA" id="ARBA00023002"/>
    </source>
</evidence>
<feature type="transmembrane region" description="Helical" evidence="7">
    <location>
        <begin position="156"/>
        <end position="174"/>
    </location>
</feature>
<dbReference type="EMBL" id="QMQZ01000095">
    <property type="protein sequence ID" value="RLE50900.1"/>
    <property type="molecule type" value="Genomic_DNA"/>
</dbReference>
<feature type="transmembrane region" description="Helical" evidence="7">
    <location>
        <begin position="379"/>
        <end position="399"/>
    </location>
</feature>
<feature type="transmembrane region" description="Helical" evidence="7">
    <location>
        <begin position="194"/>
        <end position="214"/>
    </location>
</feature>
<feature type="transmembrane region" description="Helical" evidence="7">
    <location>
        <begin position="12"/>
        <end position="35"/>
    </location>
</feature>
<feature type="transmembrane region" description="Helical" evidence="7">
    <location>
        <begin position="300"/>
        <end position="318"/>
    </location>
</feature>
<evidence type="ECO:0000256" key="3">
    <source>
        <dbReference type="ARBA" id="ARBA00022692"/>
    </source>
</evidence>
<feature type="non-terminal residue" evidence="9">
    <location>
        <position position="1"/>
    </location>
</feature>
<keyword evidence="4 7" id="KW-1133">Transmembrane helix</keyword>
<dbReference type="AlphaFoldDB" id="A0A497EVY5"/>